<reference evidence="2" key="2">
    <citation type="submission" date="2020-09" db="EMBL/GenBank/DDBJ databases">
        <authorList>
            <person name="Sun Q."/>
            <person name="Sedlacek I."/>
        </authorList>
    </citation>
    <scope>NUCLEOTIDE SEQUENCE</scope>
    <source>
        <strain evidence="2">CCM 7684</strain>
    </source>
</reference>
<feature type="chain" id="PRO_5035204492" description="PepSY domain-containing protein" evidence="1">
    <location>
        <begin position="25"/>
        <end position="101"/>
    </location>
</feature>
<feature type="signal peptide" evidence="1">
    <location>
        <begin position="1"/>
        <end position="24"/>
    </location>
</feature>
<keyword evidence="1" id="KW-0732">Signal</keyword>
<organism evidence="2 3">
    <name type="scientific">Agaricicola taiwanensis</name>
    <dbReference type="NCBI Taxonomy" id="591372"/>
    <lineage>
        <taxon>Bacteria</taxon>
        <taxon>Pseudomonadati</taxon>
        <taxon>Pseudomonadota</taxon>
        <taxon>Alphaproteobacteria</taxon>
        <taxon>Rhodobacterales</taxon>
        <taxon>Paracoccaceae</taxon>
        <taxon>Agaricicola</taxon>
    </lineage>
</organism>
<sequence length="101" mass="10687">MCRPFSLLMSAAIGVLLLSSPALAQVGCLSQAETVDAVRDGRVLAYDEAVPRRLRNAGEFLGVRLCADNGILVYVVSTLTDSGRVTHTAVDAKSGRIVGKR</sequence>
<evidence type="ECO:0000313" key="2">
    <source>
        <dbReference type="EMBL" id="GGE37006.1"/>
    </source>
</evidence>
<evidence type="ECO:0008006" key="4">
    <source>
        <dbReference type="Google" id="ProtNLM"/>
    </source>
</evidence>
<evidence type="ECO:0000313" key="3">
    <source>
        <dbReference type="Proteomes" id="UP000602745"/>
    </source>
</evidence>
<dbReference type="Proteomes" id="UP000602745">
    <property type="component" value="Unassembled WGS sequence"/>
</dbReference>
<reference evidence="2" key="1">
    <citation type="journal article" date="2014" name="Int. J. Syst. Evol. Microbiol.">
        <title>Complete genome sequence of Corynebacterium casei LMG S-19264T (=DSM 44701T), isolated from a smear-ripened cheese.</title>
        <authorList>
            <consortium name="US DOE Joint Genome Institute (JGI-PGF)"/>
            <person name="Walter F."/>
            <person name="Albersmeier A."/>
            <person name="Kalinowski J."/>
            <person name="Ruckert C."/>
        </authorList>
    </citation>
    <scope>NUCLEOTIDE SEQUENCE</scope>
    <source>
        <strain evidence="2">CCM 7684</strain>
    </source>
</reference>
<gene>
    <name evidence="2" type="ORF">GCM10007276_13090</name>
</gene>
<proteinExistence type="predicted"/>
<protein>
    <recommendedName>
        <fullName evidence="4">PepSY domain-containing protein</fullName>
    </recommendedName>
</protein>
<dbReference type="AlphaFoldDB" id="A0A8J2VPL3"/>
<keyword evidence="3" id="KW-1185">Reference proteome</keyword>
<dbReference type="EMBL" id="BMCP01000001">
    <property type="protein sequence ID" value="GGE37006.1"/>
    <property type="molecule type" value="Genomic_DNA"/>
</dbReference>
<comment type="caution">
    <text evidence="2">The sequence shown here is derived from an EMBL/GenBank/DDBJ whole genome shotgun (WGS) entry which is preliminary data.</text>
</comment>
<accession>A0A8J2VPL3</accession>
<evidence type="ECO:0000256" key="1">
    <source>
        <dbReference type="SAM" id="SignalP"/>
    </source>
</evidence>
<name>A0A8J2VPL3_9RHOB</name>